<dbReference type="EMBL" id="HG994358">
    <property type="protein sequence ID" value="CAF2299331.1"/>
    <property type="molecule type" value="Genomic_DNA"/>
</dbReference>
<reference evidence="1" key="1">
    <citation type="submission" date="2021-01" db="EMBL/GenBank/DDBJ databases">
        <authorList>
            <consortium name="Genoscope - CEA"/>
            <person name="William W."/>
        </authorList>
    </citation>
    <scope>NUCLEOTIDE SEQUENCE</scope>
</reference>
<protein>
    <submittedName>
        <fullName evidence="1">(rape) hypothetical protein</fullName>
    </submittedName>
</protein>
<organism evidence="1">
    <name type="scientific">Brassica napus</name>
    <name type="common">Rape</name>
    <dbReference type="NCBI Taxonomy" id="3708"/>
    <lineage>
        <taxon>Eukaryota</taxon>
        <taxon>Viridiplantae</taxon>
        <taxon>Streptophyta</taxon>
        <taxon>Embryophyta</taxon>
        <taxon>Tracheophyta</taxon>
        <taxon>Spermatophyta</taxon>
        <taxon>Magnoliopsida</taxon>
        <taxon>eudicotyledons</taxon>
        <taxon>Gunneridae</taxon>
        <taxon>Pentapetalae</taxon>
        <taxon>rosids</taxon>
        <taxon>malvids</taxon>
        <taxon>Brassicales</taxon>
        <taxon>Brassicaceae</taxon>
        <taxon>Brassiceae</taxon>
        <taxon>Brassica</taxon>
    </lineage>
</organism>
<accession>A0A817AX72</accession>
<gene>
    <name evidence="1" type="ORF">DARMORV10_A04P31770.1</name>
</gene>
<dbReference type="AlphaFoldDB" id="A0A817AX72"/>
<sequence length="188" mass="21909">MTEEKASVLCNFCNSSRYGCSSEQSLEEQDNETVVCMCIYISTSSFSTIMHLNLFLSLQREVQRLQLLIRRMNGKDDSVSFSELLSLLSHLKEVRLIVIDQKKKIKLEEDERLRKFSTSSSKEEREEKQDHEAPLVRACILLSASGPYLSFLASHVCVFLQLKMKREFERRSSEPVHKELERLWLLNE</sequence>
<evidence type="ECO:0000313" key="1">
    <source>
        <dbReference type="EMBL" id="CAF2299331.1"/>
    </source>
</evidence>
<name>A0A817AX72_BRANA</name>
<proteinExistence type="predicted"/>
<dbReference type="Proteomes" id="UP001295469">
    <property type="component" value="Chromosome A04"/>
</dbReference>